<name>A0ABY8A0N4_9ACTN</name>
<dbReference type="PANTHER" id="PTHR40074:SF2">
    <property type="entry name" value="O-ACETYLTRANSFERASE WECH"/>
    <property type="match status" value="1"/>
</dbReference>
<evidence type="ECO:0000256" key="6">
    <source>
        <dbReference type="ARBA" id="ARBA00023136"/>
    </source>
</evidence>
<protein>
    <submittedName>
        <fullName evidence="10">Acyltransferase family protein</fullName>
    </submittedName>
</protein>
<evidence type="ECO:0000256" key="4">
    <source>
        <dbReference type="ARBA" id="ARBA00022692"/>
    </source>
</evidence>
<accession>A0ABY8A0N4</accession>
<dbReference type="GO" id="GO:0016746">
    <property type="term" value="F:acyltransferase activity"/>
    <property type="evidence" value="ECO:0007669"/>
    <property type="project" value="UniProtKB-KW"/>
</dbReference>
<reference evidence="10 11" key="1">
    <citation type="submission" date="2023-02" db="EMBL/GenBank/DDBJ databases">
        <authorList>
            <person name="Mo P."/>
        </authorList>
    </citation>
    <scope>NUCLEOTIDE SEQUENCE [LARGE SCALE GENOMIC DNA]</scope>
    <source>
        <strain evidence="10 11">HUAS 3</strain>
    </source>
</reference>
<evidence type="ECO:0000256" key="1">
    <source>
        <dbReference type="ARBA" id="ARBA00004651"/>
    </source>
</evidence>
<keyword evidence="3" id="KW-1003">Cell membrane</keyword>
<keyword evidence="10" id="KW-0808">Transferase</keyword>
<evidence type="ECO:0000256" key="3">
    <source>
        <dbReference type="ARBA" id="ARBA00022475"/>
    </source>
</evidence>
<keyword evidence="6 8" id="KW-0472">Membrane</keyword>
<feature type="transmembrane region" description="Helical" evidence="8">
    <location>
        <begin position="78"/>
        <end position="103"/>
    </location>
</feature>
<dbReference type="EMBL" id="CP118615">
    <property type="protein sequence ID" value="WDZ87818.1"/>
    <property type="molecule type" value="Genomic_DNA"/>
</dbReference>
<feature type="transmembrane region" description="Helical" evidence="8">
    <location>
        <begin position="252"/>
        <end position="270"/>
    </location>
</feature>
<evidence type="ECO:0000313" key="10">
    <source>
        <dbReference type="EMBL" id="WDZ87818.1"/>
    </source>
</evidence>
<evidence type="ECO:0000256" key="7">
    <source>
        <dbReference type="SAM" id="MobiDB-lite"/>
    </source>
</evidence>
<evidence type="ECO:0000259" key="9">
    <source>
        <dbReference type="Pfam" id="PF01757"/>
    </source>
</evidence>
<feature type="transmembrane region" description="Helical" evidence="8">
    <location>
        <begin position="193"/>
        <end position="213"/>
    </location>
</feature>
<evidence type="ECO:0000256" key="5">
    <source>
        <dbReference type="ARBA" id="ARBA00022989"/>
    </source>
</evidence>
<gene>
    <name evidence="10" type="ORF">PVK37_16120</name>
</gene>
<evidence type="ECO:0000256" key="8">
    <source>
        <dbReference type="SAM" id="Phobius"/>
    </source>
</evidence>
<evidence type="ECO:0000256" key="2">
    <source>
        <dbReference type="ARBA" id="ARBA00007400"/>
    </source>
</evidence>
<dbReference type="Pfam" id="PF01757">
    <property type="entry name" value="Acyl_transf_3"/>
    <property type="match status" value="1"/>
</dbReference>
<feature type="region of interest" description="Disordered" evidence="7">
    <location>
        <begin position="1"/>
        <end position="38"/>
    </location>
</feature>
<proteinExistence type="inferred from homology"/>
<keyword evidence="10" id="KW-0012">Acyltransferase</keyword>
<keyword evidence="11" id="KW-1185">Reference proteome</keyword>
<keyword evidence="4 8" id="KW-0812">Transmembrane</keyword>
<feature type="transmembrane region" description="Helical" evidence="8">
    <location>
        <begin position="290"/>
        <end position="309"/>
    </location>
</feature>
<evidence type="ECO:0000313" key="11">
    <source>
        <dbReference type="Proteomes" id="UP001219605"/>
    </source>
</evidence>
<feature type="domain" description="Acyltransferase 3" evidence="9">
    <location>
        <begin position="43"/>
        <end position="373"/>
    </location>
</feature>
<feature type="transmembrane region" description="Helical" evidence="8">
    <location>
        <begin position="47"/>
        <end position="66"/>
    </location>
</feature>
<dbReference type="InterPro" id="IPR002656">
    <property type="entry name" value="Acyl_transf_3_dom"/>
</dbReference>
<comment type="subcellular location">
    <subcellularLocation>
        <location evidence="1">Cell membrane</location>
        <topology evidence="1">Multi-pass membrane protein</topology>
    </subcellularLocation>
</comment>
<keyword evidence="5 8" id="KW-1133">Transmembrane helix</keyword>
<dbReference type="PANTHER" id="PTHR40074">
    <property type="entry name" value="O-ACETYLTRANSFERASE WECH"/>
    <property type="match status" value="1"/>
</dbReference>
<feature type="transmembrane region" description="Helical" evidence="8">
    <location>
        <begin position="162"/>
        <end position="186"/>
    </location>
</feature>
<comment type="similarity">
    <text evidence="2">Belongs to the acyltransferase 3 family.</text>
</comment>
<dbReference type="RefSeq" id="WP_275034829.1">
    <property type="nucleotide sequence ID" value="NZ_CP118615.1"/>
</dbReference>
<sequence>MSLPSQSPVVPSAAGPEPGSATAAGPEPGSAGATPDARPPRRYGLDVLRIGAICGVVAIHVVGTYVANDDRRGSRNWWIATAIDIGAIWTVPVFVMISGALVLAPRAHRDGPAAFYRKRFARILPALIAWHLIYLVVVRMLLRGEELSGKALTQLLIDGRIYTALYFLWLIAGLYLLAPVLATFLAAGDGRRAGITAAVAMGWILAAFMIAGVANLNGTPRPIHLGAWTMWWPYVGYFLAGWALARVRLGGWRTVLAALLATALLAEGVWRWGSRPDLPVVQALFPVSYLGASVAVAAVCVFLVANTLGDRLRPSPRVGGWLVRLADASFGVFLVHLLLLALIQWAVPDLAIGESLSVTLVTCAVVTVGSFAVSLGAARVPYLRAIF</sequence>
<feature type="transmembrane region" description="Helical" evidence="8">
    <location>
        <begin position="358"/>
        <end position="378"/>
    </location>
</feature>
<dbReference type="Proteomes" id="UP001219605">
    <property type="component" value="Chromosome"/>
</dbReference>
<organism evidence="10 11">
    <name type="scientific">Micromonospora cathayae</name>
    <dbReference type="NCBI Taxonomy" id="3028804"/>
    <lineage>
        <taxon>Bacteria</taxon>
        <taxon>Bacillati</taxon>
        <taxon>Actinomycetota</taxon>
        <taxon>Actinomycetes</taxon>
        <taxon>Micromonosporales</taxon>
        <taxon>Micromonosporaceae</taxon>
        <taxon>Micromonospora</taxon>
    </lineage>
</organism>
<feature type="transmembrane region" description="Helical" evidence="8">
    <location>
        <begin position="225"/>
        <end position="245"/>
    </location>
</feature>
<feature type="transmembrane region" description="Helical" evidence="8">
    <location>
        <begin position="123"/>
        <end position="142"/>
    </location>
</feature>
<feature type="transmembrane region" description="Helical" evidence="8">
    <location>
        <begin position="321"/>
        <end position="346"/>
    </location>
</feature>